<accession>A0A1V9GD93</accession>
<reference evidence="2" key="1">
    <citation type="submission" date="2016-04" db="EMBL/GenBank/DDBJ databases">
        <authorList>
            <person name="Chen L."/>
            <person name="Zhuang W."/>
            <person name="Wang G."/>
        </authorList>
    </citation>
    <scope>NUCLEOTIDE SEQUENCE [LARGE SCALE GENOMIC DNA]</scope>
    <source>
        <strain evidence="2">208</strain>
    </source>
</reference>
<dbReference type="EMBL" id="LWBP01000001">
    <property type="protein sequence ID" value="OQP68396.1"/>
    <property type="molecule type" value="Genomic_DNA"/>
</dbReference>
<dbReference type="AlphaFoldDB" id="A0A1V9GD93"/>
<evidence type="ECO:0000313" key="2">
    <source>
        <dbReference type="Proteomes" id="UP000192276"/>
    </source>
</evidence>
<organism evidence="1 2">
    <name type="scientific">Niastella populi</name>
    <dbReference type="NCBI Taxonomy" id="550983"/>
    <lineage>
        <taxon>Bacteria</taxon>
        <taxon>Pseudomonadati</taxon>
        <taxon>Bacteroidota</taxon>
        <taxon>Chitinophagia</taxon>
        <taxon>Chitinophagales</taxon>
        <taxon>Chitinophagaceae</taxon>
        <taxon>Niastella</taxon>
    </lineage>
</organism>
<gene>
    <name evidence="1" type="ORF">A4R26_00890</name>
</gene>
<keyword evidence="2" id="KW-1185">Reference proteome</keyword>
<name>A0A1V9GD93_9BACT</name>
<dbReference type="RefSeq" id="WP_081158695.1">
    <property type="nucleotide sequence ID" value="NZ_LWBP01000001.1"/>
</dbReference>
<dbReference type="Pfam" id="PF22028">
    <property type="entry name" value="DUF6934"/>
    <property type="match status" value="1"/>
</dbReference>
<evidence type="ECO:0000313" key="1">
    <source>
        <dbReference type="EMBL" id="OQP68396.1"/>
    </source>
</evidence>
<dbReference type="Proteomes" id="UP000192276">
    <property type="component" value="Unassembled WGS sequence"/>
</dbReference>
<protein>
    <submittedName>
        <fullName evidence="1">Uncharacterized protein</fullName>
    </submittedName>
</protein>
<comment type="caution">
    <text evidence="1">The sequence shown here is derived from an EMBL/GenBank/DDBJ whole genome shotgun (WGS) entry which is preliminary data.</text>
</comment>
<sequence length="145" mass="16585">MNLNKYPLVSTNEHLTFEFLSEGPNGSIKKVVYFEAIGDNLFNLAFGDWSEFEQGIDDKVRSNNHDRDKVMATVAATVIEFIKHYPKAIIFAKGSTPSRTRLYQIGIFANWHEISQLFVIEGLISGVWQPFEKHVNYHAFMASLK</sequence>
<dbReference type="OrthoDB" id="1343312at2"/>
<proteinExistence type="predicted"/>
<dbReference type="InterPro" id="IPR053865">
    <property type="entry name" value="DUF6934"/>
</dbReference>